<dbReference type="GO" id="GO:0003723">
    <property type="term" value="F:RNA binding"/>
    <property type="evidence" value="ECO:0007669"/>
    <property type="project" value="InterPro"/>
</dbReference>
<feature type="compositionally biased region" description="Gly residues" evidence="6">
    <location>
        <begin position="394"/>
        <end position="403"/>
    </location>
</feature>
<feature type="compositionally biased region" description="Polar residues" evidence="6">
    <location>
        <begin position="416"/>
        <end position="427"/>
    </location>
</feature>
<keyword evidence="4" id="KW-0819">tRNA processing</keyword>
<comment type="similarity">
    <text evidence="2">Belongs to the pseudouridine synthase TruB family.</text>
</comment>
<accession>A0A0D1XMR2</accession>
<dbReference type="Gene3D" id="3.30.2350.10">
    <property type="entry name" value="Pseudouridine synthase"/>
    <property type="match status" value="1"/>
</dbReference>
<name>A0A0D1XMR2_9PEZI</name>
<dbReference type="AlphaFoldDB" id="A0A0D1XMR2"/>
<dbReference type="HAMAP" id="MF_01080">
    <property type="entry name" value="TruB_bact"/>
    <property type="match status" value="1"/>
</dbReference>
<dbReference type="GO" id="GO:0160148">
    <property type="term" value="F:tRNA pseudouridine(55) synthase activity"/>
    <property type="evidence" value="ECO:0007669"/>
    <property type="project" value="UniProtKB-EC"/>
</dbReference>
<dbReference type="EC" id="5.4.99.25" evidence="3"/>
<dbReference type="GeneID" id="27313127"/>
<keyword evidence="9" id="KW-1185">Reference proteome</keyword>
<sequence>MRGAMAILEGVLAIHKPPSISSYDVIRTVTPLFRKSQLFQPLIARERSRKEQSSSRRKNAQKDQLSELKIGHGGTLDPLATGVLVVGIGNGTKALQKFLDGTKEYECTVLFGAATDSYDILGKVTKTASWEKVTKERLEEALETLKGDQMQLPPVYSAIRVDGKHLYEYARQGLPIPEIKRRPVTVHELELLEWLPPDQHSFELPSQEADAEAKLVAERATWPKSLMNKRKRESDNDEESKSQEPPQKVVRSSSPSEQTNEAEVESTDLKPTGQADAAVATAATQNKPDQISSKSRPPAARIRMVVSSGFYVRSLCHDLGVALDSAGLMATLVRSRQSGFELGRNVIEFDDFEKGEEVWEPQVKKMLEEWQAKHAQDDVDNKRGAKRERENRNGDGGGGNGGGKRSKRNRWKDTQHQSNQKNNRRNTSSPEPEPEPSARRRRNTSSPE</sequence>
<protein>
    <recommendedName>
        <fullName evidence="3">tRNA pseudouridine(55) synthase</fullName>
        <ecNumber evidence="3">5.4.99.25</ecNumber>
    </recommendedName>
</protein>
<dbReference type="InterPro" id="IPR020103">
    <property type="entry name" value="PsdUridine_synth_cat_dom_sf"/>
</dbReference>
<dbReference type="PANTHER" id="PTHR13767:SF2">
    <property type="entry name" value="PSEUDOURIDYLATE SYNTHASE TRUB1"/>
    <property type="match status" value="1"/>
</dbReference>
<dbReference type="HOGENOM" id="CLU_032087_4_2_1"/>
<dbReference type="Pfam" id="PF01509">
    <property type="entry name" value="TruB_N"/>
    <property type="match status" value="1"/>
</dbReference>
<keyword evidence="5" id="KW-0413">Isomerase</keyword>
<evidence type="ECO:0000313" key="9">
    <source>
        <dbReference type="Proteomes" id="UP000053259"/>
    </source>
</evidence>
<feature type="domain" description="Pseudouridine synthase II N-terminal" evidence="7">
    <location>
        <begin position="64"/>
        <end position="202"/>
    </location>
</feature>
<dbReference type="OrthoDB" id="9995526at2759"/>
<evidence type="ECO:0000259" key="7">
    <source>
        <dbReference type="Pfam" id="PF01509"/>
    </source>
</evidence>
<dbReference type="EMBL" id="KN847543">
    <property type="protein sequence ID" value="KIW03856.1"/>
    <property type="molecule type" value="Genomic_DNA"/>
</dbReference>
<feature type="region of interest" description="Disordered" evidence="6">
    <location>
        <begin position="218"/>
        <end position="298"/>
    </location>
</feature>
<dbReference type="FunCoup" id="A0A0D1XMR2">
    <property type="interactions" value="314"/>
</dbReference>
<proteinExistence type="inferred from homology"/>
<feature type="compositionally biased region" description="Polar residues" evidence="6">
    <location>
        <begin position="250"/>
        <end position="259"/>
    </location>
</feature>
<dbReference type="GO" id="GO:0005634">
    <property type="term" value="C:nucleus"/>
    <property type="evidence" value="ECO:0007669"/>
    <property type="project" value="TreeGrafter"/>
</dbReference>
<dbReference type="Proteomes" id="UP000053259">
    <property type="component" value="Unassembled WGS sequence"/>
</dbReference>
<reference evidence="8 9" key="1">
    <citation type="submission" date="2015-01" db="EMBL/GenBank/DDBJ databases">
        <title>The Genome Sequence of Ochroconis gallopava CBS43764.</title>
        <authorList>
            <consortium name="The Broad Institute Genomics Platform"/>
            <person name="Cuomo C."/>
            <person name="de Hoog S."/>
            <person name="Gorbushina A."/>
            <person name="Stielow B."/>
            <person name="Teixiera M."/>
            <person name="Abouelleil A."/>
            <person name="Chapman S.B."/>
            <person name="Priest M."/>
            <person name="Young S.K."/>
            <person name="Wortman J."/>
            <person name="Nusbaum C."/>
            <person name="Birren B."/>
        </authorList>
    </citation>
    <scope>NUCLEOTIDE SEQUENCE [LARGE SCALE GENOMIC DNA]</scope>
    <source>
        <strain evidence="8 9">CBS 43764</strain>
    </source>
</reference>
<evidence type="ECO:0000256" key="1">
    <source>
        <dbReference type="ARBA" id="ARBA00001166"/>
    </source>
</evidence>
<feature type="region of interest" description="Disordered" evidence="6">
    <location>
        <begin position="372"/>
        <end position="448"/>
    </location>
</feature>
<organism evidence="8 9">
    <name type="scientific">Verruconis gallopava</name>
    <dbReference type="NCBI Taxonomy" id="253628"/>
    <lineage>
        <taxon>Eukaryota</taxon>
        <taxon>Fungi</taxon>
        <taxon>Dikarya</taxon>
        <taxon>Ascomycota</taxon>
        <taxon>Pezizomycotina</taxon>
        <taxon>Dothideomycetes</taxon>
        <taxon>Pleosporomycetidae</taxon>
        <taxon>Venturiales</taxon>
        <taxon>Sympoventuriaceae</taxon>
        <taxon>Verruconis</taxon>
    </lineage>
</organism>
<feature type="compositionally biased region" description="Basic and acidic residues" evidence="6">
    <location>
        <begin position="372"/>
        <end position="393"/>
    </location>
</feature>
<gene>
    <name evidence="8" type="ORF">PV09_05154</name>
</gene>
<dbReference type="STRING" id="253628.A0A0D1XMR2"/>
<feature type="compositionally biased region" description="Basic residues" evidence="6">
    <location>
        <begin position="439"/>
        <end position="448"/>
    </location>
</feature>
<feature type="region of interest" description="Disordered" evidence="6">
    <location>
        <begin position="45"/>
        <end position="67"/>
    </location>
</feature>
<dbReference type="GO" id="GO:0006400">
    <property type="term" value="P:tRNA modification"/>
    <property type="evidence" value="ECO:0007669"/>
    <property type="project" value="TreeGrafter"/>
</dbReference>
<dbReference type="InterPro" id="IPR014780">
    <property type="entry name" value="tRNA_psdUridine_synth_TruB"/>
</dbReference>
<dbReference type="VEuPathDB" id="FungiDB:PV09_05154"/>
<evidence type="ECO:0000256" key="5">
    <source>
        <dbReference type="ARBA" id="ARBA00023235"/>
    </source>
</evidence>
<evidence type="ECO:0000256" key="4">
    <source>
        <dbReference type="ARBA" id="ARBA00022694"/>
    </source>
</evidence>
<dbReference type="PANTHER" id="PTHR13767">
    <property type="entry name" value="TRNA-PSEUDOURIDINE SYNTHASE"/>
    <property type="match status" value="1"/>
</dbReference>
<dbReference type="GO" id="GO:1990481">
    <property type="term" value="P:mRNA pseudouridine synthesis"/>
    <property type="evidence" value="ECO:0007669"/>
    <property type="project" value="TreeGrafter"/>
</dbReference>
<evidence type="ECO:0000256" key="2">
    <source>
        <dbReference type="ARBA" id="ARBA00008999"/>
    </source>
</evidence>
<dbReference type="RefSeq" id="XP_016213725.1">
    <property type="nucleotide sequence ID" value="XM_016358624.1"/>
</dbReference>
<dbReference type="InterPro" id="IPR002501">
    <property type="entry name" value="PsdUridine_synth_N"/>
</dbReference>
<evidence type="ECO:0000256" key="3">
    <source>
        <dbReference type="ARBA" id="ARBA00012787"/>
    </source>
</evidence>
<evidence type="ECO:0000256" key="6">
    <source>
        <dbReference type="SAM" id="MobiDB-lite"/>
    </source>
</evidence>
<feature type="compositionally biased region" description="Low complexity" evidence="6">
    <location>
        <begin position="275"/>
        <end position="284"/>
    </location>
</feature>
<comment type="catalytic activity">
    <reaction evidence="1">
        <text>a uridine in mRNA = a pseudouridine in mRNA</text>
        <dbReference type="Rhea" id="RHEA:56644"/>
        <dbReference type="Rhea" id="RHEA-COMP:14658"/>
        <dbReference type="Rhea" id="RHEA-COMP:14659"/>
        <dbReference type="ChEBI" id="CHEBI:65314"/>
        <dbReference type="ChEBI" id="CHEBI:65315"/>
    </reaction>
</comment>
<dbReference type="InParanoid" id="A0A0D1XMR2"/>
<feature type="compositionally biased region" description="Polar residues" evidence="6">
    <location>
        <begin position="285"/>
        <end position="295"/>
    </location>
</feature>
<dbReference type="SUPFAM" id="SSF55120">
    <property type="entry name" value="Pseudouridine synthase"/>
    <property type="match status" value="1"/>
</dbReference>
<evidence type="ECO:0000313" key="8">
    <source>
        <dbReference type="EMBL" id="KIW03856.1"/>
    </source>
</evidence>